<dbReference type="InterPro" id="IPR029062">
    <property type="entry name" value="Class_I_gatase-like"/>
</dbReference>
<evidence type="ECO:0000256" key="3">
    <source>
        <dbReference type="ARBA" id="ARBA00023163"/>
    </source>
</evidence>
<feature type="domain" description="HTH araC/xylS-type" evidence="4">
    <location>
        <begin position="227"/>
        <end position="325"/>
    </location>
</feature>
<dbReference type="SUPFAM" id="SSF46689">
    <property type="entry name" value="Homeodomain-like"/>
    <property type="match status" value="2"/>
</dbReference>
<dbReference type="Pfam" id="PF12833">
    <property type="entry name" value="HTH_18"/>
    <property type="match status" value="1"/>
</dbReference>
<name>A0AAU7QF25_9GAMM</name>
<evidence type="ECO:0000313" key="5">
    <source>
        <dbReference type="EMBL" id="XBS71678.1"/>
    </source>
</evidence>
<dbReference type="InterPro" id="IPR052158">
    <property type="entry name" value="INH-QAR"/>
</dbReference>
<dbReference type="PROSITE" id="PS00041">
    <property type="entry name" value="HTH_ARAC_FAMILY_1"/>
    <property type="match status" value="1"/>
</dbReference>
<keyword evidence="1" id="KW-0805">Transcription regulation</keyword>
<dbReference type="PANTHER" id="PTHR43130">
    <property type="entry name" value="ARAC-FAMILY TRANSCRIPTIONAL REGULATOR"/>
    <property type="match status" value="1"/>
</dbReference>
<dbReference type="EMBL" id="CP157947">
    <property type="protein sequence ID" value="XBS71678.1"/>
    <property type="molecule type" value="Genomic_DNA"/>
</dbReference>
<dbReference type="InterPro" id="IPR002818">
    <property type="entry name" value="DJ-1/PfpI"/>
</dbReference>
<dbReference type="Gene3D" id="3.40.50.880">
    <property type="match status" value="1"/>
</dbReference>
<dbReference type="InterPro" id="IPR009057">
    <property type="entry name" value="Homeodomain-like_sf"/>
</dbReference>
<dbReference type="InterPro" id="IPR018060">
    <property type="entry name" value="HTH_AraC"/>
</dbReference>
<evidence type="ECO:0000259" key="4">
    <source>
        <dbReference type="PROSITE" id="PS01124"/>
    </source>
</evidence>
<dbReference type="SUPFAM" id="SSF52317">
    <property type="entry name" value="Class I glutamine amidotransferase-like"/>
    <property type="match status" value="1"/>
</dbReference>
<evidence type="ECO:0000256" key="2">
    <source>
        <dbReference type="ARBA" id="ARBA00023125"/>
    </source>
</evidence>
<accession>A0AAU7QF25</accession>
<dbReference type="CDD" id="cd03137">
    <property type="entry name" value="GATase1_AraC_1"/>
    <property type="match status" value="1"/>
</dbReference>
<dbReference type="Pfam" id="PF01965">
    <property type="entry name" value="DJ-1_PfpI"/>
    <property type="match status" value="1"/>
</dbReference>
<evidence type="ECO:0000256" key="1">
    <source>
        <dbReference type="ARBA" id="ARBA00023015"/>
    </source>
</evidence>
<dbReference type="InterPro" id="IPR018062">
    <property type="entry name" value="HTH_AraC-typ_CS"/>
</dbReference>
<gene>
    <name evidence="5" type="ORF">ABK905_12750</name>
</gene>
<protein>
    <submittedName>
        <fullName evidence="5">Helix-turn-helix domain-containing protein</fullName>
    </submittedName>
</protein>
<proteinExistence type="predicted"/>
<dbReference type="PANTHER" id="PTHR43130:SF3">
    <property type="entry name" value="HTH-TYPE TRANSCRIPTIONAL REGULATOR RV1931C"/>
    <property type="match status" value="1"/>
</dbReference>
<organism evidence="5">
    <name type="scientific">Acerihabitans sp. KWT182</name>
    <dbReference type="NCBI Taxonomy" id="3157919"/>
    <lineage>
        <taxon>Bacteria</taxon>
        <taxon>Pseudomonadati</taxon>
        <taxon>Pseudomonadota</taxon>
        <taxon>Gammaproteobacteria</taxon>
        <taxon>Enterobacterales</taxon>
        <taxon>Pectobacteriaceae</taxon>
        <taxon>Acerihabitans</taxon>
    </lineage>
</organism>
<dbReference type="Gene3D" id="1.10.10.60">
    <property type="entry name" value="Homeodomain-like"/>
    <property type="match status" value="2"/>
</dbReference>
<sequence>MMPSRPLTKKIVILGIPPIDLLNIAGPMEAFRIANTLTEHYYPYQVELVSAGPDKEIKSESGISLLGHSVLADKKWRTPSIDTLIVTTNIPSFGMYPAPTIDWMRSQADRIRRICTVSSGIFALAQTGILEGKHVTTHWRVMDEFAKLHPGVHVEEQPIWVRDGKIYSSAGMSAGIDLALNLIEDDHGEGLAGDVTKELVLFLRRPGDQAQLSFSLLAQYSNHRSIKALQPWIHEHLNQELSVDVLADRLAMSRSTLIRIFKHELNTTPAKYIETIRLETAQRFLQMTTMNLDKIATKCGFTSADVFRRVFQRNLGISPLAYREQQSKQG</sequence>
<reference evidence="5" key="1">
    <citation type="submission" date="2024-06" db="EMBL/GenBank/DDBJ databases">
        <authorList>
            <person name="Coelho C."/>
            <person name="Bento M."/>
            <person name="Garcia E."/>
            <person name="Camelo A."/>
            <person name="Brandao I."/>
            <person name="Espirito Santo C."/>
            <person name="Trovao J."/>
            <person name="Verissimo A."/>
            <person name="Costa J."/>
            <person name="Tiago I."/>
        </authorList>
    </citation>
    <scope>NUCLEOTIDE SEQUENCE</scope>
    <source>
        <strain evidence="5">KWT182</strain>
    </source>
</reference>
<dbReference type="GO" id="GO:0003700">
    <property type="term" value="F:DNA-binding transcription factor activity"/>
    <property type="evidence" value="ECO:0007669"/>
    <property type="project" value="InterPro"/>
</dbReference>
<dbReference type="PROSITE" id="PS01124">
    <property type="entry name" value="HTH_ARAC_FAMILY_2"/>
    <property type="match status" value="1"/>
</dbReference>
<dbReference type="GO" id="GO:0043565">
    <property type="term" value="F:sequence-specific DNA binding"/>
    <property type="evidence" value="ECO:0007669"/>
    <property type="project" value="InterPro"/>
</dbReference>
<dbReference type="AlphaFoldDB" id="A0AAU7QF25"/>
<keyword evidence="2" id="KW-0238">DNA-binding</keyword>
<dbReference type="SMART" id="SM00342">
    <property type="entry name" value="HTH_ARAC"/>
    <property type="match status" value="1"/>
</dbReference>
<keyword evidence="3" id="KW-0804">Transcription</keyword>